<dbReference type="EMBL" id="HBHI01022646">
    <property type="protein sequence ID" value="CAD9688210.1"/>
    <property type="molecule type" value="Transcribed_RNA"/>
</dbReference>
<organism evidence="1">
    <name type="scientific">Eucampia antarctica</name>
    <dbReference type="NCBI Taxonomy" id="49252"/>
    <lineage>
        <taxon>Eukaryota</taxon>
        <taxon>Sar</taxon>
        <taxon>Stramenopiles</taxon>
        <taxon>Ochrophyta</taxon>
        <taxon>Bacillariophyta</taxon>
        <taxon>Mediophyceae</taxon>
        <taxon>Biddulphiophycidae</taxon>
        <taxon>Hemiaulales</taxon>
        <taxon>Hemiaulaceae</taxon>
        <taxon>Eucampia</taxon>
    </lineage>
</organism>
<name>A0A7S2WIC6_9STRA</name>
<gene>
    <name evidence="1" type="ORF">EANT1437_LOCUS11651</name>
</gene>
<proteinExistence type="predicted"/>
<accession>A0A7S2WIC6</accession>
<dbReference type="AlphaFoldDB" id="A0A7S2WIC6"/>
<evidence type="ECO:0000313" key="1">
    <source>
        <dbReference type="EMBL" id="CAD9688210.1"/>
    </source>
</evidence>
<sequence>MIKEKGHVERGTLKKIPEPPSVAIFKNLPNDVNHNTNDNRLSSSSLVTTTTTTTQYQQQPQTKHNAVLIGNTKCMWPEISQWLSMKYHRQTTKTSNNNIRPIMIMMEY</sequence>
<protein>
    <submittedName>
        <fullName evidence="1">Uncharacterized protein</fullName>
    </submittedName>
</protein>
<reference evidence="1" key="1">
    <citation type="submission" date="2021-01" db="EMBL/GenBank/DDBJ databases">
        <authorList>
            <person name="Corre E."/>
            <person name="Pelletier E."/>
            <person name="Niang G."/>
            <person name="Scheremetjew M."/>
            <person name="Finn R."/>
            <person name="Kale V."/>
            <person name="Holt S."/>
            <person name="Cochrane G."/>
            <person name="Meng A."/>
            <person name="Brown T."/>
            <person name="Cohen L."/>
        </authorList>
    </citation>
    <scope>NUCLEOTIDE SEQUENCE</scope>
    <source>
        <strain evidence="1">CCMP1452</strain>
    </source>
</reference>